<dbReference type="InterPro" id="IPR043502">
    <property type="entry name" value="DNA/RNA_pol_sf"/>
</dbReference>
<accession>K0SJH3</accession>
<gene>
    <name evidence="1" type="ORF">THAOC_18432</name>
</gene>
<evidence type="ECO:0000313" key="2">
    <source>
        <dbReference type="Proteomes" id="UP000266841"/>
    </source>
</evidence>
<dbReference type="SUPFAM" id="SSF56672">
    <property type="entry name" value="DNA/RNA polymerases"/>
    <property type="match status" value="1"/>
</dbReference>
<reference evidence="1 2" key="1">
    <citation type="journal article" date="2012" name="Genome Biol.">
        <title>Genome and low-iron response of an oceanic diatom adapted to chronic iron limitation.</title>
        <authorList>
            <person name="Lommer M."/>
            <person name="Specht M."/>
            <person name="Roy A.S."/>
            <person name="Kraemer L."/>
            <person name="Andreson R."/>
            <person name="Gutowska M.A."/>
            <person name="Wolf J."/>
            <person name="Bergner S.V."/>
            <person name="Schilhabel M.B."/>
            <person name="Klostermeier U.C."/>
            <person name="Beiko R.G."/>
            <person name="Rosenstiel P."/>
            <person name="Hippler M."/>
            <person name="Laroche J."/>
        </authorList>
    </citation>
    <scope>NUCLEOTIDE SEQUENCE [LARGE SCALE GENOMIC DNA]</scope>
    <source>
        <strain evidence="1 2">CCMP1005</strain>
    </source>
</reference>
<dbReference type="Gene3D" id="1.10.443.10">
    <property type="entry name" value="Intergrase catalytic core"/>
    <property type="match status" value="1"/>
</dbReference>
<dbReference type="OrthoDB" id="42452at2759"/>
<dbReference type="GO" id="GO:0015074">
    <property type="term" value="P:DNA integration"/>
    <property type="evidence" value="ECO:0007669"/>
    <property type="project" value="InterPro"/>
</dbReference>
<dbReference type="EMBL" id="AGNL01020376">
    <property type="protein sequence ID" value="EJK61126.1"/>
    <property type="molecule type" value="Genomic_DNA"/>
</dbReference>
<dbReference type="GO" id="GO:0003677">
    <property type="term" value="F:DNA binding"/>
    <property type="evidence" value="ECO:0007669"/>
    <property type="project" value="InterPro"/>
</dbReference>
<protein>
    <recommendedName>
        <fullName evidence="3">Reverse transcriptase domain-containing protein</fullName>
    </recommendedName>
</protein>
<keyword evidence="2" id="KW-1185">Reference proteome</keyword>
<dbReference type="GO" id="GO:0006310">
    <property type="term" value="P:DNA recombination"/>
    <property type="evidence" value="ECO:0007669"/>
    <property type="project" value="InterPro"/>
</dbReference>
<dbReference type="InterPro" id="IPR013762">
    <property type="entry name" value="Integrase-like_cat_sf"/>
</dbReference>
<sequence>ETLPLAAMEAMQFGHALDRILREILLADPAHGPVQLLKVDISDGFYRINLNIDDIPKLGVAFPTKPGEEKLVAFPLVLPMGWKNSPPIFSTGTETAADLANQRLAARVHPAPHRLDDAAETVPSPPPDRVAIKSILKAPKKQVGTAVPTTRDPSLPTRRRAATYIDVFVDDFVALAQQPGNGRRVRRILMHAIDDVFRPLDELDDEFRREPISLKKLLKGIGRAAFNVAGAARRATPVQSHAIALSKKVKSRVNLMRGVHDSLEDFRWLLNDIKRRPTRIAELVPLLAAAEGHHDASGTGAGGVWFPAKHLVPRRAGVLSSMDAEQADRFVRDLGAAKATIAAGVSVGRAKAAETVWEIWQRYCSELGIDPFLEAKTKYQSYKSSHSEYALENLTCGQPPSRPRSIAWKKRDPPPHRVKPLPVQVIRRMANVAMHSRFERTKAVADMTILAFFFLLRPGEYVDTNSESTPFKIEDVNFYIGDTWINPATASEQQLLAATRVTLTFTTQKNGVRGEIIGLCTSGDPIMCPVRAAIRRVLYLRRNGAPVGTPLGRVFPEVGETKADRLQPKHITAAIRDAVKFYGTDLGFLPEDVSARSLRAAGANDLLSSWADRAS</sequence>
<feature type="non-terminal residue" evidence="1">
    <location>
        <position position="1"/>
    </location>
</feature>
<evidence type="ECO:0000313" key="1">
    <source>
        <dbReference type="EMBL" id="EJK61126.1"/>
    </source>
</evidence>
<dbReference type="Proteomes" id="UP000266841">
    <property type="component" value="Unassembled WGS sequence"/>
</dbReference>
<name>K0SJH3_THAOC</name>
<organism evidence="1 2">
    <name type="scientific">Thalassiosira oceanica</name>
    <name type="common">Marine diatom</name>
    <dbReference type="NCBI Taxonomy" id="159749"/>
    <lineage>
        <taxon>Eukaryota</taxon>
        <taxon>Sar</taxon>
        <taxon>Stramenopiles</taxon>
        <taxon>Ochrophyta</taxon>
        <taxon>Bacillariophyta</taxon>
        <taxon>Coscinodiscophyceae</taxon>
        <taxon>Thalassiosirophycidae</taxon>
        <taxon>Thalassiosirales</taxon>
        <taxon>Thalassiosiraceae</taxon>
        <taxon>Thalassiosira</taxon>
    </lineage>
</organism>
<proteinExistence type="predicted"/>
<comment type="caution">
    <text evidence="1">The sequence shown here is derived from an EMBL/GenBank/DDBJ whole genome shotgun (WGS) entry which is preliminary data.</text>
</comment>
<dbReference type="AlphaFoldDB" id="K0SJH3"/>
<evidence type="ECO:0008006" key="3">
    <source>
        <dbReference type="Google" id="ProtNLM"/>
    </source>
</evidence>